<dbReference type="Proteomes" id="UP000473681">
    <property type="component" value="Unassembled WGS sequence"/>
</dbReference>
<evidence type="ECO:0000313" key="3">
    <source>
        <dbReference type="Proteomes" id="UP000473681"/>
    </source>
</evidence>
<reference evidence="3 4" key="1">
    <citation type="submission" date="2019-04" db="EMBL/GenBank/DDBJ databases">
        <title>Genome sequencing of Clostridium botulinum Groups I-IV and Clostridium butyricum.</title>
        <authorList>
            <person name="Brunt J."/>
            <person name="Van Vliet A.H.M."/>
            <person name="Stringer S.C."/>
            <person name="Carter A.T."/>
            <person name="Peck M.W."/>
        </authorList>
    </citation>
    <scope>NUCLEOTIDE SEQUENCE [LARGE SCALE GENOMIC DNA]</scope>
    <source>
        <strain evidence="1 4">1605</strain>
        <strain evidence="2 3">CB-K-33E</strain>
    </source>
</reference>
<organism evidence="1 4">
    <name type="scientific">Clostridium botulinum</name>
    <dbReference type="NCBI Taxonomy" id="1491"/>
    <lineage>
        <taxon>Bacteria</taxon>
        <taxon>Bacillati</taxon>
        <taxon>Bacillota</taxon>
        <taxon>Clostridia</taxon>
        <taxon>Eubacteriales</taxon>
        <taxon>Clostridiaceae</taxon>
        <taxon>Clostridium</taxon>
    </lineage>
</organism>
<dbReference type="NCBIfam" id="TIGR03172">
    <property type="entry name" value="selenium cofactor biosynthesis protein YqeC"/>
    <property type="match status" value="1"/>
</dbReference>
<gene>
    <name evidence="1" type="primary">yqeC</name>
    <name evidence="1" type="ORF">FC774_06800</name>
    <name evidence="2" type="ORF">FDB51_01800</name>
</gene>
<dbReference type="AlphaFoldDB" id="A0A0M1M6U7"/>
<sequence>MKIFKCENRKIDNVTSLIQVLNIDINKKMIISFVGGGGKTSSIYELGSELSKLGKKVIITTTTHMQMPEKNFVLTDKENDILNLLDTENMITVGQKCIKKSDDDKYRNLISKENIVCDKNKGREKIQGFSIESTKNLIKYCDFLLIEADGAKRLPLKIPANHEPVILEESNLVIGVCGIDAVGQSIKEICHRKELVTEFLNVDEEHKINEEDIAQILSSEKGQRKNVKCDYKVIVNKVDNEEKLNIAKNIFNEFLKLGINELIFTTFKNYI</sequence>
<dbReference type="Proteomes" id="UP000476820">
    <property type="component" value="Unassembled WGS sequence"/>
</dbReference>
<protein>
    <submittedName>
        <fullName evidence="1">Putative selenium-dependent hydroxylase accessory protein YqeC</fullName>
    </submittedName>
</protein>
<proteinExistence type="predicted"/>
<evidence type="ECO:0000313" key="4">
    <source>
        <dbReference type="Proteomes" id="UP000476820"/>
    </source>
</evidence>
<evidence type="ECO:0000313" key="2">
    <source>
        <dbReference type="EMBL" id="NFN33881.1"/>
    </source>
</evidence>
<dbReference type="OrthoDB" id="368187at2"/>
<dbReference type="InterPro" id="IPR017587">
    <property type="entry name" value="YqeC"/>
</dbReference>
<evidence type="ECO:0000313" key="1">
    <source>
        <dbReference type="EMBL" id="NFF87580.1"/>
    </source>
</evidence>
<name>A0A0M1M6U7_CLOBO</name>
<dbReference type="Pfam" id="PF19842">
    <property type="entry name" value="YqeC"/>
    <property type="match status" value="1"/>
</dbReference>
<dbReference type="RefSeq" id="WP_017826285.1">
    <property type="nucleotide sequence ID" value="NZ_LFPA01000044.1"/>
</dbReference>
<dbReference type="EMBL" id="SWOV01000013">
    <property type="protein sequence ID" value="NFF87580.1"/>
    <property type="molecule type" value="Genomic_DNA"/>
</dbReference>
<comment type="caution">
    <text evidence="1">The sequence shown here is derived from an EMBL/GenBank/DDBJ whole genome shotgun (WGS) entry which is preliminary data.</text>
</comment>
<accession>A0A0M1M6U7</accession>
<dbReference type="EMBL" id="SWVK01000002">
    <property type="protein sequence ID" value="NFN33881.1"/>
    <property type="molecule type" value="Genomic_DNA"/>
</dbReference>